<reference evidence="1 2" key="1">
    <citation type="submission" date="2018-11" db="EMBL/GenBank/DDBJ databases">
        <title>Species Designations Belie Phenotypic and Genotypic Heterogeneity in Oral Streptococci.</title>
        <authorList>
            <person name="Velsko I."/>
        </authorList>
    </citation>
    <scope>NUCLEOTIDE SEQUENCE [LARGE SCALE GENOMIC DNA]</scope>
    <source>
        <strain evidence="1 2">BCC11</strain>
    </source>
</reference>
<protein>
    <submittedName>
        <fullName evidence="1">Uncharacterized protein</fullName>
    </submittedName>
</protein>
<comment type="caution">
    <text evidence="1">The sequence shown here is derived from an EMBL/GenBank/DDBJ whole genome shotgun (WGS) entry which is preliminary data.</text>
</comment>
<organism evidence="1 2">
    <name type="scientific">Streptococcus oralis</name>
    <dbReference type="NCBI Taxonomy" id="1303"/>
    <lineage>
        <taxon>Bacteria</taxon>
        <taxon>Bacillati</taxon>
        <taxon>Bacillota</taxon>
        <taxon>Bacilli</taxon>
        <taxon>Lactobacillales</taxon>
        <taxon>Streptococcaceae</taxon>
        <taxon>Streptococcus</taxon>
    </lineage>
</organism>
<accession>A0A428C4E8</accession>
<sequence length="69" mass="7990">MLVIQNQLLDVKNIKLEVEKNTIINTIKERHDMAASIMKEKLSDIFAESTRDDKSDFDEIDALLQELLD</sequence>
<dbReference type="AlphaFoldDB" id="A0A428C4E8"/>
<proteinExistence type="predicted"/>
<gene>
    <name evidence="1" type="ORF">D8857_02795</name>
</gene>
<evidence type="ECO:0000313" key="1">
    <source>
        <dbReference type="EMBL" id="RSI73006.1"/>
    </source>
</evidence>
<evidence type="ECO:0000313" key="2">
    <source>
        <dbReference type="Proteomes" id="UP000269984"/>
    </source>
</evidence>
<dbReference type="Proteomes" id="UP000269984">
    <property type="component" value="Unassembled WGS sequence"/>
</dbReference>
<name>A0A428C4E8_STROR</name>
<dbReference type="EMBL" id="RJNP01000003">
    <property type="protein sequence ID" value="RSI73006.1"/>
    <property type="molecule type" value="Genomic_DNA"/>
</dbReference>